<reference evidence="2" key="1">
    <citation type="submission" date="2019-10" db="EMBL/GenBank/DDBJ databases">
        <authorList>
            <consortium name="Genoscope - CEA"/>
            <person name="William W."/>
        </authorList>
    </citation>
    <scope>NUCLEOTIDE SEQUENCE [LARGE SCALE GENOMIC DNA]</scope>
    <source>
        <strain evidence="2">BBR_PRJEB10994</strain>
    </source>
</reference>
<accession>A0A7Z9BZV4</accession>
<dbReference type="NCBIfam" id="TIGR04447">
    <property type="entry name" value="PatC_TenC_TruC"/>
    <property type="match status" value="1"/>
</dbReference>
<feature type="region of interest" description="Disordered" evidence="1">
    <location>
        <begin position="1"/>
        <end position="45"/>
    </location>
</feature>
<dbReference type="RefSeq" id="WP_083622918.1">
    <property type="nucleotide sequence ID" value="NZ_LR735023.1"/>
</dbReference>
<evidence type="ECO:0000313" key="3">
    <source>
        <dbReference type="Proteomes" id="UP000182190"/>
    </source>
</evidence>
<gene>
    <name evidence="2" type="primary">patC</name>
    <name evidence="2" type="ORF">PL9631_CDS4704608D</name>
</gene>
<organism evidence="2 3">
    <name type="scientific">Planktothrix paucivesiculata PCC 9631</name>
    <dbReference type="NCBI Taxonomy" id="671071"/>
    <lineage>
        <taxon>Bacteria</taxon>
        <taxon>Bacillati</taxon>
        <taxon>Cyanobacteriota</taxon>
        <taxon>Cyanophyceae</taxon>
        <taxon>Oscillatoriophycideae</taxon>
        <taxon>Oscillatoriales</taxon>
        <taxon>Microcoleaceae</taxon>
        <taxon>Planktothrix</taxon>
    </lineage>
</organism>
<dbReference type="AlphaFoldDB" id="A0A7Z9BZV4"/>
<comment type="caution">
    <text evidence="2">The sequence shown here is derived from an EMBL/GenBank/DDBJ whole genome shotgun (WGS) entry which is preliminary data.</text>
</comment>
<protein>
    <recommendedName>
        <fullName evidence="4">Cyanobactin biosynthesis PatC/TenC/TruC family protein</fullName>
    </recommendedName>
</protein>
<name>A0A7Z9BZV4_9CYAN</name>
<evidence type="ECO:0000313" key="2">
    <source>
        <dbReference type="EMBL" id="VXD25889.1"/>
    </source>
</evidence>
<evidence type="ECO:0000256" key="1">
    <source>
        <dbReference type="SAM" id="MobiDB-lite"/>
    </source>
</evidence>
<dbReference type="Proteomes" id="UP000182190">
    <property type="component" value="Unassembled WGS sequence"/>
</dbReference>
<dbReference type="OrthoDB" id="495814at2"/>
<feature type="compositionally biased region" description="Polar residues" evidence="1">
    <location>
        <begin position="1"/>
        <end position="14"/>
    </location>
</feature>
<evidence type="ECO:0008006" key="4">
    <source>
        <dbReference type="Google" id="ProtNLM"/>
    </source>
</evidence>
<dbReference type="InterPro" id="IPR031035">
    <property type="entry name" value="PatC_TenC_TruC"/>
</dbReference>
<keyword evidence="3" id="KW-1185">Reference proteome</keyword>
<sequence>MSKNKTTTTSSEVPSNPELTPPEPSKSEPTTIATPEPKKSYVPTSQTGLQDYSYWCQYVKDQAKKSDKDPKSFRRGRIWA</sequence>
<dbReference type="EMBL" id="CZCS02000243">
    <property type="protein sequence ID" value="VXD25889.1"/>
    <property type="molecule type" value="Genomic_DNA"/>
</dbReference>
<proteinExistence type="predicted"/>